<reference evidence="1" key="1">
    <citation type="submission" date="2020-05" db="EMBL/GenBank/DDBJ databases">
        <authorList>
            <person name="Chiriac C."/>
            <person name="Salcher M."/>
            <person name="Ghai R."/>
            <person name="Kavagutti S V."/>
        </authorList>
    </citation>
    <scope>NUCLEOTIDE SEQUENCE</scope>
</reference>
<accession>A0A6J7XQ27</accession>
<sequence length="68" mass="8271">MTTHLTKIWWDLNKHKLVEQVIPEAEIYKREWVGLTDEEIDKIYETKVWDARRSFARAIEAKLKERNT</sequence>
<evidence type="ECO:0000313" key="1">
    <source>
        <dbReference type="EMBL" id="CAB5238811.1"/>
    </source>
</evidence>
<protein>
    <submittedName>
        <fullName evidence="1">Uncharacterized protein</fullName>
    </submittedName>
</protein>
<dbReference type="EMBL" id="LR798465">
    <property type="protein sequence ID" value="CAB5238811.1"/>
    <property type="molecule type" value="Genomic_DNA"/>
</dbReference>
<name>A0A6J7XQ27_9CAUD</name>
<proteinExistence type="predicted"/>
<organism evidence="1">
    <name type="scientific">uncultured Caudovirales phage</name>
    <dbReference type="NCBI Taxonomy" id="2100421"/>
    <lineage>
        <taxon>Viruses</taxon>
        <taxon>Duplodnaviria</taxon>
        <taxon>Heunggongvirae</taxon>
        <taxon>Uroviricota</taxon>
        <taxon>Caudoviricetes</taxon>
        <taxon>Peduoviridae</taxon>
        <taxon>Maltschvirus</taxon>
        <taxon>Maltschvirus maltsch</taxon>
    </lineage>
</organism>
<gene>
    <name evidence="1" type="ORF">UFOVP751_53</name>
</gene>